<dbReference type="EMBL" id="JAKEVY010000004">
    <property type="protein sequence ID" value="MCF1716282.1"/>
    <property type="molecule type" value="Genomic_DNA"/>
</dbReference>
<evidence type="ECO:0000256" key="2">
    <source>
        <dbReference type="SAM" id="Phobius"/>
    </source>
</evidence>
<gene>
    <name evidence="3" type="ORF">L0U88_16690</name>
</gene>
<evidence type="ECO:0000313" key="4">
    <source>
        <dbReference type="Proteomes" id="UP001200145"/>
    </source>
</evidence>
<proteinExistence type="predicted"/>
<keyword evidence="2" id="KW-1133">Transmembrane helix</keyword>
<keyword evidence="4" id="KW-1185">Reference proteome</keyword>
<feature type="transmembrane region" description="Helical" evidence="2">
    <location>
        <begin position="44"/>
        <end position="61"/>
    </location>
</feature>
<sequence length="492" mass="55423">MEQHFFEDEFEQFLRENADQHRMYPSEAVWTNVYRKFHPGKRRLMIAILLLLILSGMYWLFTTSALPVSKSKTAPVTLIEESTYHDHFPSVTVDDIIAKLRAKSFMPPLTIEAPVALKPLGIRRELRPSLVSIPTVFSANFGYADQFSMSHWDLVLPRLNLPVYDLSSVPFKKVVAPVETSISTITTEVVDHPELVSSGVAAREIVAQEVIVVPHQPASSQPSLREESLSKPSSSTTSYAGLIPVKVKTERKTKWESSMHFVPSVGYRNLFDSKNWVTYGNSPLMVSRLNVNQFVDHKPAIGFELGGGIRYRLNKALVLKTGLQLNLTRYSIGAFSHATEKTTVALNPELGFRPDTMVATSNLRNLAGNRPERVHNAYLQVSMPVGAELKLFGDDRLQVNLGGSLQPSYLLNTNQVQLSADFSNYVSEPSLLRRWNIASSMEVFVTYNTGKVNWQIGPQFRYNLLSTFKKAYPIKENLMEYGLKIGITRPIR</sequence>
<accession>A0ABS9BL70</accession>
<evidence type="ECO:0008006" key="5">
    <source>
        <dbReference type="Google" id="ProtNLM"/>
    </source>
</evidence>
<reference evidence="3 4" key="1">
    <citation type="submission" date="2022-01" db="EMBL/GenBank/DDBJ databases">
        <title>Flavihumibacter sp. nov., isolated from sediment of a river.</title>
        <authorList>
            <person name="Liu H."/>
        </authorList>
    </citation>
    <scope>NUCLEOTIDE SEQUENCE [LARGE SCALE GENOMIC DNA]</scope>
    <source>
        <strain evidence="3 4">RY-1</strain>
    </source>
</reference>
<keyword evidence="2" id="KW-0472">Membrane</keyword>
<evidence type="ECO:0000256" key="1">
    <source>
        <dbReference type="SAM" id="MobiDB-lite"/>
    </source>
</evidence>
<keyword evidence="2" id="KW-0812">Transmembrane</keyword>
<organism evidence="3 4">
    <name type="scientific">Flavihumibacter fluminis</name>
    <dbReference type="NCBI Taxonomy" id="2909236"/>
    <lineage>
        <taxon>Bacteria</taxon>
        <taxon>Pseudomonadati</taxon>
        <taxon>Bacteroidota</taxon>
        <taxon>Chitinophagia</taxon>
        <taxon>Chitinophagales</taxon>
        <taxon>Chitinophagaceae</taxon>
        <taxon>Flavihumibacter</taxon>
    </lineage>
</organism>
<evidence type="ECO:0000313" key="3">
    <source>
        <dbReference type="EMBL" id="MCF1716282.1"/>
    </source>
</evidence>
<feature type="region of interest" description="Disordered" evidence="1">
    <location>
        <begin position="217"/>
        <end position="236"/>
    </location>
</feature>
<comment type="caution">
    <text evidence="3">The sequence shown here is derived from an EMBL/GenBank/DDBJ whole genome shotgun (WGS) entry which is preliminary data.</text>
</comment>
<dbReference type="RefSeq" id="WP_234867333.1">
    <property type="nucleotide sequence ID" value="NZ_JAKEVY010000004.1"/>
</dbReference>
<protein>
    <recommendedName>
        <fullName evidence="5">Outer membrane protein with beta-barrel domain</fullName>
    </recommendedName>
</protein>
<name>A0ABS9BL70_9BACT</name>
<dbReference type="Proteomes" id="UP001200145">
    <property type="component" value="Unassembled WGS sequence"/>
</dbReference>